<proteinExistence type="predicted"/>
<name>A0A067PEL0_9AGAM</name>
<dbReference type="EMBL" id="KL197951">
    <property type="protein sequence ID" value="KDQ48911.1"/>
    <property type="molecule type" value="Genomic_DNA"/>
</dbReference>
<dbReference type="OrthoDB" id="3263156at2759"/>
<dbReference type="HOGENOM" id="CLU_003703_1_1_1"/>
<feature type="non-terminal residue" evidence="2">
    <location>
        <position position="1"/>
    </location>
</feature>
<dbReference type="STRING" id="933084.A0A067PEL0"/>
<dbReference type="InterPro" id="IPR041457">
    <property type="entry name" value="CxC2_KDZ-assoc"/>
</dbReference>
<gene>
    <name evidence="2" type="ORF">JAAARDRAFT_144255</name>
</gene>
<dbReference type="Pfam" id="PF18803">
    <property type="entry name" value="CxC2"/>
    <property type="match status" value="1"/>
</dbReference>
<accession>A0A067PEL0</accession>
<dbReference type="Proteomes" id="UP000027265">
    <property type="component" value="Unassembled WGS sequence"/>
</dbReference>
<reference evidence="3" key="1">
    <citation type="journal article" date="2014" name="Proc. Natl. Acad. Sci. U.S.A.">
        <title>Extensive sampling of basidiomycete genomes demonstrates inadequacy of the white-rot/brown-rot paradigm for wood decay fungi.</title>
        <authorList>
            <person name="Riley R."/>
            <person name="Salamov A.A."/>
            <person name="Brown D.W."/>
            <person name="Nagy L.G."/>
            <person name="Floudas D."/>
            <person name="Held B.W."/>
            <person name="Levasseur A."/>
            <person name="Lombard V."/>
            <person name="Morin E."/>
            <person name="Otillar R."/>
            <person name="Lindquist E.A."/>
            <person name="Sun H."/>
            <person name="LaButti K.M."/>
            <person name="Schmutz J."/>
            <person name="Jabbour D."/>
            <person name="Luo H."/>
            <person name="Baker S.E."/>
            <person name="Pisabarro A.G."/>
            <person name="Walton J.D."/>
            <person name="Blanchette R.A."/>
            <person name="Henrissat B."/>
            <person name="Martin F."/>
            <person name="Cullen D."/>
            <person name="Hibbett D.S."/>
            <person name="Grigoriev I.V."/>
        </authorList>
    </citation>
    <scope>NUCLEOTIDE SEQUENCE [LARGE SCALE GENOMIC DNA]</scope>
    <source>
        <strain evidence="3">MUCL 33604</strain>
    </source>
</reference>
<feature type="domain" description="CxC2-like cysteine cluster KDZ transposase-associated" evidence="1">
    <location>
        <begin position="14"/>
        <end position="103"/>
    </location>
</feature>
<evidence type="ECO:0000259" key="1">
    <source>
        <dbReference type="Pfam" id="PF18803"/>
    </source>
</evidence>
<evidence type="ECO:0000313" key="3">
    <source>
        <dbReference type="Proteomes" id="UP000027265"/>
    </source>
</evidence>
<evidence type="ECO:0000313" key="2">
    <source>
        <dbReference type="EMBL" id="KDQ48911.1"/>
    </source>
</evidence>
<sequence>CYSCSGPTALYHCEECRNPSLLCQSCIVATHVHNLFHRIMYWLGGHFKKTTLHELALLFPALFKRPATVFSEALLKQFQNFSTTAQISAHHFYATIRKQTNNAFAADVKDRYRELMMAERQYSYIRALKRNDLDVAKRLPLDSLAVLCPACPQPGINMDPNWRSRPLSER</sequence>
<organism evidence="2 3">
    <name type="scientific">Jaapia argillacea MUCL 33604</name>
    <dbReference type="NCBI Taxonomy" id="933084"/>
    <lineage>
        <taxon>Eukaryota</taxon>
        <taxon>Fungi</taxon>
        <taxon>Dikarya</taxon>
        <taxon>Basidiomycota</taxon>
        <taxon>Agaricomycotina</taxon>
        <taxon>Agaricomycetes</taxon>
        <taxon>Agaricomycetidae</taxon>
        <taxon>Jaapiales</taxon>
        <taxon>Jaapiaceae</taxon>
        <taxon>Jaapia</taxon>
    </lineage>
</organism>
<dbReference type="AlphaFoldDB" id="A0A067PEL0"/>
<dbReference type="InParanoid" id="A0A067PEL0"/>
<keyword evidence="3" id="KW-1185">Reference proteome</keyword>
<protein>
    <recommendedName>
        <fullName evidence="1">CxC2-like cysteine cluster KDZ transposase-associated domain-containing protein</fullName>
    </recommendedName>
</protein>